<sequence length="43" mass="4791">MQNAEFRMLFCFADADQCAAFDKKACFKTVEPTIAAGVFNLII</sequence>
<proteinExistence type="predicted"/>
<dbReference type="EMBL" id="JHAJ01000011">
    <property type="protein sequence ID" value="KLA47258.1"/>
    <property type="molecule type" value="Genomic_DNA"/>
</dbReference>
<protein>
    <submittedName>
        <fullName evidence="1">Uncharacterized protein</fullName>
    </submittedName>
</protein>
<organism evidence="1 2">
    <name type="scientific">Ligilactobacillus ruminis</name>
    <dbReference type="NCBI Taxonomy" id="1623"/>
    <lineage>
        <taxon>Bacteria</taxon>
        <taxon>Bacillati</taxon>
        <taxon>Bacillota</taxon>
        <taxon>Bacilli</taxon>
        <taxon>Lactobacillales</taxon>
        <taxon>Lactobacillaceae</taxon>
        <taxon>Ligilactobacillus</taxon>
    </lineage>
</organism>
<gene>
    <name evidence="1" type="ORF">LRB_1465</name>
</gene>
<name>A0A837IUM3_9LACO</name>
<evidence type="ECO:0000313" key="2">
    <source>
        <dbReference type="Proteomes" id="UP000035618"/>
    </source>
</evidence>
<comment type="caution">
    <text evidence="1">The sequence shown here is derived from an EMBL/GenBank/DDBJ whole genome shotgun (WGS) entry which is preliminary data.</text>
</comment>
<dbReference type="Proteomes" id="UP000035618">
    <property type="component" value="Unassembled WGS sequence"/>
</dbReference>
<evidence type="ECO:0000313" key="1">
    <source>
        <dbReference type="EMBL" id="KLA47258.1"/>
    </source>
</evidence>
<accession>A0A837IUM3</accession>
<dbReference type="AlphaFoldDB" id="A0A837IUM3"/>
<reference evidence="1 2" key="1">
    <citation type="journal article" date="2015" name="BMC Microbiol.">
        <title>Lactobacillus ruminis strains cluster according to their mammalian gut source.</title>
        <authorList>
            <person name="O' Donnell M.M."/>
            <person name="Harris H.M."/>
            <person name="Lynch D.B."/>
            <person name="Ross R.P."/>
            <person name="O'Toole P.W."/>
        </authorList>
    </citation>
    <scope>NUCLEOTIDE SEQUENCE [LARGE SCALE GENOMIC DNA]</scope>
    <source>
        <strain evidence="1 2">ATCC 27780</strain>
    </source>
</reference>